<sequence>MTAIFVIARLTFLEIRRERVVSIVAALGILSMFLTYIFSQLALGETRRIIIDFGLGFGTVLGIALVIFVGTTLLHREQLGGSLDIILSRPIGRGSFICGKFLGLSGLMFLWVSMLTALIALTLMLIREPVTGGLLIAGLMLFVKLEILSAVGLLLGTLSSPILAGFLLLAIAMMGHSVGDLEGLIPLLSQAFAIHIIQILLTILPRLDLYGTSLPVALGQVSGSGILPWALTYGIFYSAAALAFAAFRLERTELNVSR</sequence>
<name>A0A948RUW3_UNCEI</name>
<keyword evidence="1" id="KW-0812">Transmembrane</keyword>
<feature type="transmembrane region" description="Helical" evidence="1">
    <location>
        <begin position="49"/>
        <end position="74"/>
    </location>
</feature>
<evidence type="ECO:0000313" key="2">
    <source>
        <dbReference type="EMBL" id="MBU2691443.1"/>
    </source>
</evidence>
<feature type="transmembrane region" description="Helical" evidence="1">
    <location>
        <begin position="20"/>
        <end position="43"/>
    </location>
</feature>
<feature type="transmembrane region" description="Helical" evidence="1">
    <location>
        <begin position="101"/>
        <end position="127"/>
    </location>
</feature>
<dbReference type="EMBL" id="JAHJDP010000061">
    <property type="protein sequence ID" value="MBU2691443.1"/>
    <property type="molecule type" value="Genomic_DNA"/>
</dbReference>
<organism evidence="2 3">
    <name type="scientific">Eiseniibacteriota bacterium</name>
    <dbReference type="NCBI Taxonomy" id="2212470"/>
    <lineage>
        <taxon>Bacteria</taxon>
        <taxon>Candidatus Eiseniibacteriota</taxon>
    </lineage>
</organism>
<feature type="transmembrane region" description="Helical" evidence="1">
    <location>
        <begin position="147"/>
        <end position="172"/>
    </location>
</feature>
<keyword evidence="1" id="KW-1133">Transmembrane helix</keyword>
<dbReference type="AlphaFoldDB" id="A0A948RUW3"/>
<evidence type="ECO:0000313" key="3">
    <source>
        <dbReference type="Proteomes" id="UP000777784"/>
    </source>
</evidence>
<dbReference type="PANTHER" id="PTHR43471">
    <property type="entry name" value="ABC TRANSPORTER PERMEASE"/>
    <property type="match status" value="1"/>
</dbReference>
<comment type="caution">
    <text evidence="2">The sequence shown here is derived from an EMBL/GenBank/DDBJ whole genome shotgun (WGS) entry which is preliminary data.</text>
</comment>
<proteinExistence type="predicted"/>
<feature type="transmembrane region" description="Helical" evidence="1">
    <location>
        <begin position="184"/>
        <end position="206"/>
    </location>
</feature>
<feature type="transmembrane region" description="Helical" evidence="1">
    <location>
        <begin position="226"/>
        <end position="249"/>
    </location>
</feature>
<keyword evidence="1" id="KW-0472">Membrane</keyword>
<evidence type="ECO:0000256" key="1">
    <source>
        <dbReference type="SAM" id="Phobius"/>
    </source>
</evidence>
<accession>A0A948RUW3</accession>
<gene>
    <name evidence="2" type="ORF">KJ970_11000</name>
</gene>
<dbReference type="Proteomes" id="UP000777784">
    <property type="component" value="Unassembled WGS sequence"/>
</dbReference>
<protein>
    <submittedName>
        <fullName evidence="2">ABC transporter permease</fullName>
    </submittedName>
</protein>
<dbReference type="PANTHER" id="PTHR43471:SF10">
    <property type="entry name" value="SLL1107 PROTEIN"/>
    <property type="match status" value="1"/>
</dbReference>
<reference evidence="2" key="1">
    <citation type="submission" date="2021-05" db="EMBL/GenBank/DDBJ databases">
        <title>Energy efficiency and biological interactions define the core microbiome of deep oligotrophic groundwater.</title>
        <authorList>
            <person name="Mehrshad M."/>
            <person name="Lopez-Fernandez M."/>
            <person name="Bell E."/>
            <person name="Bernier-Latmani R."/>
            <person name="Bertilsson S."/>
            <person name="Dopson M."/>
        </authorList>
    </citation>
    <scope>NUCLEOTIDE SEQUENCE</scope>
    <source>
        <strain evidence="2">Modern_marine.mb.64</strain>
    </source>
</reference>